<evidence type="ECO:0000313" key="2">
    <source>
        <dbReference type="Proteomes" id="UP001147700"/>
    </source>
</evidence>
<keyword evidence="2" id="KW-1185">Reference proteome</keyword>
<evidence type="ECO:0000313" key="1">
    <source>
        <dbReference type="EMBL" id="MDA0139781.1"/>
    </source>
</evidence>
<name>A0ABT4RMI5_9ACTN</name>
<protein>
    <recommendedName>
        <fullName evidence="3">Flagellar protein FlgJ N-terminal domain-containing protein</fullName>
    </recommendedName>
</protein>
<comment type="caution">
    <text evidence="1">The sequence shown here is derived from an EMBL/GenBank/DDBJ whole genome shotgun (WGS) entry which is preliminary data.</text>
</comment>
<proteinExistence type="predicted"/>
<evidence type="ECO:0008006" key="3">
    <source>
        <dbReference type="Google" id="ProtNLM"/>
    </source>
</evidence>
<dbReference type="EMBL" id="JAPCID010000029">
    <property type="protein sequence ID" value="MDA0139781.1"/>
    <property type="molecule type" value="Genomic_DNA"/>
</dbReference>
<gene>
    <name evidence="1" type="ORF">OJ962_19925</name>
</gene>
<reference evidence="1" key="1">
    <citation type="submission" date="2022-10" db="EMBL/GenBank/DDBJ databases">
        <title>The WGS of Solirubrobacter sp. CPCC 204708.</title>
        <authorList>
            <person name="Jiang Z."/>
        </authorList>
    </citation>
    <scope>NUCLEOTIDE SEQUENCE</scope>
    <source>
        <strain evidence="1">CPCC 204708</strain>
    </source>
</reference>
<accession>A0ABT4RMI5</accession>
<dbReference type="RefSeq" id="WP_202954567.1">
    <property type="nucleotide sequence ID" value="NZ_JAPCID010000029.1"/>
</dbReference>
<organism evidence="1 2">
    <name type="scientific">Solirubrobacter deserti</name>
    <dbReference type="NCBI Taxonomy" id="2282478"/>
    <lineage>
        <taxon>Bacteria</taxon>
        <taxon>Bacillati</taxon>
        <taxon>Actinomycetota</taxon>
        <taxon>Thermoleophilia</taxon>
        <taxon>Solirubrobacterales</taxon>
        <taxon>Solirubrobacteraceae</taxon>
        <taxon>Solirubrobacter</taxon>
    </lineage>
</organism>
<dbReference type="Proteomes" id="UP001147700">
    <property type="component" value="Unassembled WGS sequence"/>
</dbReference>
<sequence>MSTIGSSIPTYSLPADIRAAGTDAVKDYKAAVGFEQMLAGQLMKSMVSESSLGEGPYASTMQDTLTTALTSGQGLGLARQIYKEMQS</sequence>